<feature type="domain" description="Sodium/calcium exchanger membrane region" evidence="8">
    <location>
        <begin position="222"/>
        <end position="365"/>
    </location>
</feature>
<evidence type="ECO:0000256" key="5">
    <source>
        <dbReference type="ARBA" id="ARBA00023065"/>
    </source>
</evidence>
<feature type="transmembrane region" description="Helical" evidence="7">
    <location>
        <begin position="83"/>
        <end position="104"/>
    </location>
</feature>
<dbReference type="Gene3D" id="1.20.1420.30">
    <property type="entry name" value="NCX, central ion-binding region"/>
    <property type="match status" value="1"/>
</dbReference>
<feature type="transmembrane region" description="Helical" evidence="7">
    <location>
        <begin position="218"/>
        <end position="237"/>
    </location>
</feature>
<feature type="transmembrane region" description="Helical" evidence="7">
    <location>
        <begin position="140"/>
        <end position="167"/>
    </location>
</feature>
<keyword evidence="4 7" id="KW-1133">Transmembrane helix</keyword>
<keyword evidence="10" id="KW-1185">Reference proteome</keyword>
<keyword evidence="5" id="KW-0406">Ion transport</keyword>
<feature type="transmembrane region" description="Helical" evidence="7">
    <location>
        <begin position="257"/>
        <end position="279"/>
    </location>
</feature>
<sequence>MRDFEGFLPLADTNDQLPNEKKAEESAAISPNSVLTLPTVTPRPSFYWPREIKGLKKILLTKINILLFFIPFGILSWEFNSNALLTFAFNFIALVPLSSLLGAATEELALHTGEIAGGLLNASFGNAVEMIMAFQALRKGLIVVVQGTLLGSILSNLLLVLGTSFFVGGLRHHVQKFNEKGATCSTSLLFLASFSISIPTLGKAAIENGVEKEHPSIGWVTGVLLLLVITIVIAFISEFLVSSIDPLISNYNINTDFIGVILLPIVGNAAEHLTAVTVAAKNKVDLTIGVAIGSSAQVALLVVPFTVISGWIIGQEMTLAFPVLSALALILSVIVVTGIVQDGESNWLEGVMLVMAYLLVAVLFWYYK</sequence>
<accession>A0ABQ7J884</accession>
<evidence type="ECO:0000256" key="6">
    <source>
        <dbReference type="ARBA" id="ARBA00023136"/>
    </source>
</evidence>
<dbReference type="Pfam" id="PF01699">
    <property type="entry name" value="Na_Ca_ex"/>
    <property type="match status" value="1"/>
</dbReference>
<protein>
    <submittedName>
        <fullName evidence="9">Manganese resistance 1 protein</fullName>
    </submittedName>
</protein>
<evidence type="ECO:0000256" key="2">
    <source>
        <dbReference type="ARBA" id="ARBA00022448"/>
    </source>
</evidence>
<evidence type="ECO:0000259" key="8">
    <source>
        <dbReference type="Pfam" id="PF01699"/>
    </source>
</evidence>
<dbReference type="InterPro" id="IPR004837">
    <property type="entry name" value="NaCa_Exmemb"/>
</dbReference>
<evidence type="ECO:0000256" key="4">
    <source>
        <dbReference type="ARBA" id="ARBA00022989"/>
    </source>
</evidence>
<proteinExistence type="predicted"/>
<feature type="transmembrane region" description="Helical" evidence="7">
    <location>
        <begin position="187"/>
        <end position="206"/>
    </location>
</feature>
<evidence type="ECO:0000313" key="9">
    <source>
        <dbReference type="EMBL" id="KAF8820206.1"/>
    </source>
</evidence>
<dbReference type="InterPro" id="IPR004713">
    <property type="entry name" value="CaH_exchang"/>
</dbReference>
<feature type="transmembrane region" description="Helical" evidence="7">
    <location>
        <begin position="286"/>
        <end position="313"/>
    </location>
</feature>
<keyword evidence="3 7" id="KW-0812">Transmembrane</keyword>
<dbReference type="Proteomes" id="UP000823046">
    <property type="component" value="Unassembled WGS sequence"/>
</dbReference>
<keyword evidence="2" id="KW-0813">Transport</keyword>
<reference evidence="9 10" key="1">
    <citation type="journal article" date="2020" name="bioRxiv">
        <title>Metabolic contributions of an alphaproteobacterial endosymbiont in the apicomplexan Cardiosporidium cionae.</title>
        <authorList>
            <person name="Hunter E.S."/>
            <person name="Paight C.J."/>
            <person name="Lane C.E."/>
        </authorList>
    </citation>
    <scope>NUCLEOTIDE SEQUENCE [LARGE SCALE GENOMIC DNA]</scope>
    <source>
        <strain evidence="9">ESH_2018</strain>
    </source>
</reference>
<comment type="caution">
    <text evidence="9">The sequence shown here is derived from an EMBL/GenBank/DDBJ whole genome shotgun (WGS) entry which is preliminary data.</text>
</comment>
<comment type="subcellular location">
    <subcellularLocation>
        <location evidence="1">Endomembrane system</location>
        <topology evidence="1">Multi-pass membrane protein</topology>
    </subcellularLocation>
</comment>
<name>A0ABQ7J884_9APIC</name>
<evidence type="ECO:0000256" key="3">
    <source>
        <dbReference type="ARBA" id="ARBA00022692"/>
    </source>
</evidence>
<dbReference type="PANTHER" id="PTHR31503">
    <property type="entry name" value="VACUOLAR CALCIUM ION TRANSPORTER"/>
    <property type="match status" value="1"/>
</dbReference>
<dbReference type="PANTHER" id="PTHR31503:SF22">
    <property type="entry name" value="VACUOLAR CALCIUM ION TRANSPORTER"/>
    <property type="match status" value="1"/>
</dbReference>
<evidence type="ECO:0000313" key="10">
    <source>
        <dbReference type="Proteomes" id="UP000823046"/>
    </source>
</evidence>
<organism evidence="9 10">
    <name type="scientific">Cardiosporidium cionae</name>
    <dbReference type="NCBI Taxonomy" id="476202"/>
    <lineage>
        <taxon>Eukaryota</taxon>
        <taxon>Sar</taxon>
        <taxon>Alveolata</taxon>
        <taxon>Apicomplexa</taxon>
        <taxon>Aconoidasida</taxon>
        <taxon>Nephromycida</taxon>
        <taxon>Cardiosporidium</taxon>
    </lineage>
</organism>
<feature type="transmembrane region" description="Helical" evidence="7">
    <location>
        <begin position="347"/>
        <end position="367"/>
    </location>
</feature>
<evidence type="ECO:0000256" key="1">
    <source>
        <dbReference type="ARBA" id="ARBA00004127"/>
    </source>
</evidence>
<evidence type="ECO:0000256" key="7">
    <source>
        <dbReference type="SAM" id="Phobius"/>
    </source>
</evidence>
<feature type="transmembrane region" description="Helical" evidence="7">
    <location>
        <begin position="59"/>
        <end position="77"/>
    </location>
</feature>
<feature type="transmembrane region" description="Helical" evidence="7">
    <location>
        <begin position="319"/>
        <end position="340"/>
    </location>
</feature>
<dbReference type="InterPro" id="IPR044880">
    <property type="entry name" value="NCX_ion-bd_dom_sf"/>
</dbReference>
<dbReference type="EMBL" id="JADAQX010000448">
    <property type="protein sequence ID" value="KAF8820206.1"/>
    <property type="molecule type" value="Genomic_DNA"/>
</dbReference>
<gene>
    <name evidence="9" type="ORF">IE077_003443</name>
</gene>
<keyword evidence="6 7" id="KW-0472">Membrane</keyword>